<dbReference type="STRING" id="644352.J3NIL8"/>
<keyword evidence="4" id="KW-1185">Reference proteome</keyword>
<dbReference type="HOGENOM" id="CLU_133417_0_0_1"/>
<dbReference type="VEuPathDB" id="FungiDB:GGTG_01096"/>
<feature type="compositionally biased region" description="Basic and acidic residues" evidence="1">
    <location>
        <begin position="118"/>
        <end position="131"/>
    </location>
</feature>
<organism evidence="2">
    <name type="scientific">Gaeumannomyces tritici (strain R3-111a-1)</name>
    <name type="common">Wheat and barley take-all root rot fungus</name>
    <name type="synonym">Gaeumannomyces graminis var. tritici</name>
    <dbReference type="NCBI Taxonomy" id="644352"/>
    <lineage>
        <taxon>Eukaryota</taxon>
        <taxon>Fungi</taxon>
        <taxon>Dikarya</taxon>
        <taxon>Ascomycota</taxon>
        <taxon>Pezizomycotina</taxon>
        <taxon>Sordariomycetes</taxon>
        <taxon>Sordariomycetidae</taxon>
        <taxon>Magnaporthales</taxon>
        <taxon>Magnaporthaceae</taxon>
        <taxon>Gaeumannomyces</taxon>
    </lineage>
</organism>
<reference evidence="2" key="2">
    <citation type="submission" date="2010-07" db="EMBL/GenBank/DDBJ databases">
        <authorList>
            <consortium name="The Broad Institute Genome Sequencing Platform"/>
            <consortium name="Broad Institute Genome Sequencing Center for Infectious Disease"/>
            <person name="Ma L.-J."/>
            <person name="Dead R."/>
            <person name="Young S."/>
            <person name="Zeng Q."/>
            <person name="Koehrsen M."/>
            <person name="Alvarado L."/>
            <person name="Berlin A."/>
            <person name="Chapman S.B."/>
            <person name="Chen Z."/>
            <person name="Freedman E."/>
            <person name="Gellesch M."/>
            <person name="Goldberg J."/>
            <person name="Griggs A."/>
            <person name="Gujja S."/>
            <person name="Heilman E.R."/>
            <person name="Heiman D."/>
            <person name="Hepburn T."/>
            <person name="Howarth C."/>
            <person name="Jen D."/>
            <person name="Larson L."/>
            <person name="Mehta T."/>
            <person name="Neiman D."/>
            <person name="Pearson M."/>
            <person name="Roberts A."/>
            <person name="Saif S."/>
            <person name="Shea T."/>
            <person name="Shenoy N."/>
            <person name="Sisk P."/>
            <person name="Stolte C."/>
            <person name="Sykes S."/>
            <person name="Walk T."/>
            <person name="White J."/>
            <person name="Yandava C."/>
            <person name="Haas B."/>
            <person name="Nusbaum C."/>
            <person name="Birren B."/>
        </authorList>
    </citation>
    <scope>NUCLEOTIDE SEQUENCE</scope>
    <source>
        <strain evidence="2">R3-111a-1</strain>
    </source>
</reference>
<evidence type="ECO:0000313" key="2">
    <source>
        <dbReference type="EMBL" id="EJT81111.1"/>
    </source>
</evidence>
<sequence length="131" mass="15047">MASNRQVPGENTAPAPTAARDDNWDEARYEASLKHLHELHVKLRKLRSTVPRMIEPAAETRSHETPEELFAFLQQSVSKGMGDVKEFKAAMNDETTVKIMERARQGRLKKPLGIKPWRPRDDPNWTKMDLD</sequence>
<reference evidence="3" key="4">
    <citation type="journal article" date="2015" name="G3 (Bethesda)">
        <title>Genome sequences of three phytopathogenic species of the Magnaporthaceae family of fungi.</title>
        <authorList>
            <person name="Okagaki L.H."/>
            <person name="Nunes C.C."/>
            <person name="Sailsbery J."/>
            <person name="Clay B."/>
            <person name="Brown D."/>
            <person name="John T."/>
            <person name="Oh Y."/>
            <person name="Young N."/>
            <person name="Fitzgerald M."/>
            <person name="Haas B.J."/>
            <person name="Zeng Q."/>
            <person name="Young S."/>
            <person name="Adiconis X."/>
            <person name="Fan L."/>
            <person name="Levin J.Z."/>
            <person name="Mitchell T.K."/>
            <person name="Okubara P.A."/>
            <person name="Farman M.L."/>
            <person name="Kohn L.M."/>
            <person name="Birren B."/>
            <person name="Ma L.-J."/>
            <person name="Dean R.A."/>
        </authorList>
    </citation>
    <scope>NUCLEOTIDE SEQUENCE</scope>
    <source>
        <strain evidence="3">R3-111a-1</strain>
    </source>
</reference>
<evidence type="ECO:0000313" key="4">
    <source>
        <dbReference type="Proteomes" id="UP000006039"/>
    </source>
</evidence>
<feature type="region of interest" description="Disordered" evidence="1">
    <location>
        <begin position="1"/>
        <end position="23"/>
    </location>
</feature>
<reference evidence="3" key="5">
    <citation type="submission" date="2018-04" db="UniProtKB">
        <authorList>
            <consortium name="EnsemblFungi"/>
        </authorList>
    </citation>
    <scope>IDENTIFICATION</scope>
    <source>
        <strain evidence="3">R3-111a-1</strain>
    </source>
</reference>
<protein>
    <submittedName>
        <fullName evidence="2 3">Uncharacterized protein</fullName>
    </submittedName>
</protein>
<gene>
    <name evidence="3" type="primary">20341554</name>
    <name evidence="2" type="ORF">GGTG_01096</name>
</gene>
<dbReference type="OrthoDB" id="5326237at2759"/>
<evidence type="ECO:0000256" key="1">
    <source>
        <dbReference type="SAM" id="MobiDB-lite"/>
    </source>
</evidence>
<dbReference type="GeneID" id="20341554"/>
<accession>J3NIL8</accession>
<dbReference type="Proteomes" id="UP000006039">
    <property type="component" value="Unassembled WGS sequence"/>
</dbReference>
<dbReference type="EnsemblFungi" id="EJT81111">
    <property type="protein sequence ID" value="EJT81111"/>
    <property type="gene ID" value="GGTG_01096"/>
</dbReference>
<dbReference type="eggNOG" id="ENOG502SEH4">
    <property type="taxonomic scope" value="Eukaryota"/>
</dbReference>
<reference evidence="2" key="3">
    <citation type="submission" date="2010-09" db="EMBL/GenBank/DDBJ databases">
        <title>Annotation of Gaeumannomyces graminis var. tritici R3-111a-1.</title>
        <authorList>
            <consortium name="The Broad Institute Genome Sequencing Platform"/>
            <person name="Ma L.-J."/>
            <person name="Dead R."/>
            <person name="Young S.K."/>
            <person name="Zeng Q."/>
            <person name="Gargeya S."/>
            <person name="Fitzgerald M."/>
            <person name="Haas B."/>
            <person name="Abouelleil A."/>
            <person name="Alvarado L."/>
            <person name="Arachchi H.M."/>
            <person name="Berlin A."/>
            <person name="Brown A."/>
            <person name="Chapman S.B."/>
            <person name="Chen Z."/>
            <person name="Dunbar C."/>
            <person name="Freedman E."/>
            <person name="Gearin G."/>
            <person name="Gellesch M."/>
            <person name="Goldberg J."/>
            <person name="Griggs A."/>
            <person name="Gujja S."/>
            <person name="Heiman D."/>
            <person name="Howarth C."/>
            <person name="Larson L."/>
            <person name="Lui A."/>
            <person name="MacDonald P.J.P."/>
            <person name="Mehta T."/>
            <person name="Montmayeur A."/>
            <person name="Murphy C."/>
            <person name="Neiman D."/>
            <person name="Pearson M."/>
            <person name="Priest M."/>
            <person name="Roberts A."/>
            <person name="Saif S."/>
            <person name="Shea T."/>
            <person name="Shenoy N."/>
            <person name="Sisk P."/>
            <person name="Stolte C."/>
            <person name="Sykes S."/>
            <person name="Yandava C."/>
            <person name="Wortman J."/>
            <person name="Nusbaum C."/>
            <person name="Birren B."/>
        </authorList>
    </citation>
    <scope>NUCLEOTIDE SEQUENCE</scope>
    <source>
        <strain evidence="2">R3-111a-1</strain>
    </source>
</reference>
<proteinExistence type="predicted"/>
<feature type="region of interest" description="Disordered" evidence="1">
    <location>
        <begin position="110"/>
        <end position="131"/>
    </location>
</feature>
<dbReference type="RefSeq" id="XP_009217120.1">
    <property type="nucleotide sequence ID" value="XM_009218856.1"/>
</dbReference>
<reference evidence="4" key="1">
    <citation type="submission" date="2010-07" db="EMBL/GenBank/DDBJ databases">
        <title>The genome sequence of Gaeumannomyces graminis var. tritici strain R3-111a-1.</title>
        <authorList>
            <consortium name="The Broad Institute Genome Sequencing Platform"/>
            <person name="Ma L.-J."/>
            <person name="Dead R."/>
            <person name="Young S."/>
            <person name="Zeng Q."/>
            <person name="Koehrsen M."/>
            <person name="Alvarado L."/>
            <person name="Berlin A."/>
            <person name="Chapman S.B."/>
            <person name="Chen Z."/>
            <person name="Freedman E."/>
            <person name="Gellesch M."/>
            <person name="Goldberg J."/>
            <person name="Griggs A."/>
            <person name="Gujja S."/>
            <person name="Heilman E.R."/>
            <person name="Heiman D."/>
            <person name="Hepburn T."/>
            <person name="Howarth C."/>
            <person name="Jen D."/>
            <person name="Larson L."/>
            <person name="Mehta T."/>
            <person name="Neiman D."/>
            <person name="Pearson M."/>
            <person name="Roberts A."/>
            <person name="Saif S."/>
            <person name="Shea T."/>
            <person name="Shenoy N."/>
            <person name="Sisk P."/>
            <person name="Stolte C."/>
            <person name="Sykes S."/>
            <person name="Walk T."/>
            <person name="White J."/>
            <person name="Yandava C."/>
            <person name="Haas B."/>
            <person name="Nusbaum C."/>
            <person name="Birren B."/>
        </authorList>
    </citation>
    <scope>NUCLEOTIDE SEQUENCE [LARGE SCALE GENOMIC DNA]</scope>
    <source>
        <strain evidence="4">R3-111a-1</strain>
    </source>
</reference>
<dbReference type="EMBL" id="GL385395">
    <property type="protein sequence ID" value="EJT81111.1"/>
    <property type="molecule type" value="Genomic_DNA"/>
</dbReference>
<dbReference type="AlphaFoldDB" id="J3NIL8"/>
<evidence type="ECO:0000313" key="3">
    <source>
        <dbReference type="EnsemblFungi" id="EJT81111"/>
    </source>
</evidence>
<name>J3NIL8_GAET3</name>